<comment type="caution">
    <text evidence="5">The sequence shown here is derived from an EMBL/GenBank/DDBJ whole genome shotgun (WGS) entry which is preliminary data.</text>
</comment>
<protein>
    <recommendedName>
        <fullName evidence="4">Remorin C-terminal domain-containing protein</fullName>
    </recommendedName>
</protein>
<dbReference type="InterPro" id="IPR005516">
    <property type="entry name" value="Remorin_C"/>
</dbReference>
<gene>
    <name evidence="5" type="ORF">Sradi_6824000</name>
</gene>
<feature type="domain" description="Remorin C-terminal" evidence="4">
    <location>
        <begin position="53"/>
        <end position="143"/>
    </location>
</feature>
<dbReference type="PANTHER" id="PTHR31775">
    <property type="entry name" value="OS02G0117200 PROTEIN"/>
    <property type="match status" value="1"/>
</dbReference>
<dbReference type="EMBL" id="JACGWJ010000032">
    <property type="protein sequence ID" value="KAL0297719.1"/>
    <property type="molecule type" value="Genomic_DNA"/>
</dbReference>
<dbReference type="PANTHER" id="PTHR31775:SF45">
    <property type="entry name" value="REMORIN-RELATED"/>
    <property type="match status" value="1"/>
</dbReference>
<reference evidence="5" key="1">
    <citation type="submission" date="2020-06" db="EMBL/GenBank/DDBJ databases">
        <authorList>
            <person name="Li T."/>
            <person name="Hu X."/>
            <person name="Zhang T."/>
            <person name="Song X."/>
            <person name="Zhang H."/>
            <person name="Dai N."/>
            <person name="Sheng W."/>
            <person name="Hou X."/>
            <person name="Wei L."/>
        </authorList>
    </citation>
    <scope>NUCLEOTIDE SEQUENCE</scope>
    <source>
        <strain evidence="5">G02</strain>
        <tissue evidence="5">Leaf</tissue>
    </source>
</reference>
<feature type="coiled-coil region" evidence="2">
    <location>
        <begin position="66"/>
        <end position="100"/>
    </location>
</feature>
<accession>A0AAW2JT03</accession>
<dbReference type="AlphaFoldDB" id="A0AAW2JT03"/>
<dbReference type="Pfam" id="PF03763">
    <property type="entry name" value="Remorin_C"/>
    <property type="match status" value="1"/>
</dbReference>
<evidence type="ECO:0000313" key="5">
    <source>
        <dbReference type="EMBL" id="KAL0297719.1"/>
    </source>
</evidence>
<name>A0AAW2JT03_SESRA</name>
<reference evidence="5" key="2">
    <citation type="journal article" date="2024" name="Plant">
        <title>Genomic evolution and insights into agronomic trait innovations of Sesamum species.</title>
        <authorList>
            <person name="Miao H."/>
            <person name="Wang L."/>
            <person name="Qu L."/>
            <person name="Liu H."/>
            <person name="Sun Y."/>
            <person name="Le M."/>
            <person name="Wang Q."/>
            <person name="Wei S."/>
            <person name="Zheng Y."/>
            <person name="Lin W."/>
            <person name="Duan Y."/>
            <person name="Cao H."/>
            <person name="Xiong S."/>
            <person name="Wang X."/>
            <person name="Wei L."/>
            <person name="Li C."/>
            <person name="Ma Q."/>
            <person name="Ju M."/>
            <person name="Zhao R."/>
            <person name="Li G."/>
            <person name="Mu C."/>
            <person name="Tian Q."/>
            <person name="Mei H."/>
            <person name="Zhang T."/>
            <person name="Gao T."/>
            <person name="Zhang H."/>
        </authorList>
    </citation>
    <scope>NUCLEOTIDE SEQUENCE</scope>
    <source>
        <strain evidence="5">G02</strain>
    </source>
</reference>
<evidence type="ECO:0000256" key="3">
    <source>
        <dbReference type="SAM" id="MobiDB-lite"/>
    </source>
</evidence>
<organism evidence="5">
    <name type="scientific">Sesamum radiatum</name>
    <name type="common">Black benniseed</name>
    <dbReference type="NCBI Taxonomy" id="300843"/>
    <lineage>
        <taxon>Eukaryota</taxon>
        <taxon>Viridiplantae</taxon>
        <taxon>Streptophyta</taxon>
        <taxon>Embryophyta</taxon>
        <taxon>Tracheophyta</taxon>
        <taxon>Spermatophyta</taxon>
        <taxon>Magnoliopsida</taxon>
        <taxon>eudicotyledons</taxon>
        <taxon>Gunneridae</taxon>
        <taxon>Pentapetalae</taxon>
        <taxon>asterids</taxon>
        <taxon>lamiids</taxon>
        <taxon>Lamiales</taxon>
        <taxon>Pedaliaceae</taxon>
        <taxon>Sesamum</taxon>
    </lineage>
</organism>
<evidence type="ECO:0000256" key="1">
    <source>
        <dbReference type="ARBA" id="ARBA00005711"/>
    </source>
</evidence>
<keyword evidence="2" id="KW-0175">Coiled coil</keyword>
<comment type="similarity">
    <text evidence="1">Belongs to the remorin family.</text>
</comment>
<evidence type="ECO:0000259" key="4">
    <source>
        <dbReference type="Pfam" id="PF03763"/>
    </source>
</evidence>
<evidence type="ECO:0000256" key="2">
    <source>
        <dbReference type="SAM" id="Coils"/>
    </source>
</evidence>
<proteinExistence type="inferred from homology"/>
<sequence>MGDEETKRSGDEQHHHHFSAQDKALVPLPQHQLQLGKKPNNHRDGGLAEVEMEKRLALIKAWEDNEKTKADNKASLEAQLKQIEEKIEKKKAEYAAKMKNKTAMIHRAAEEKRAVVEADRGKDLLMVEEAAAKHRATGNVPKKLFACFSC</sequence>
<feature type="compositionally biased region" description="Basic and acidic residues" evidence="3">
    <location>
        <begin position="1"/>
        <end position="14"/>
    </location>
</feature>
<feature type="region of interest" description="Disordered" evidence="3">
    <location>
        <begin position="1"/>
        <end position="45"/>
    </location>
</feature>